<accession>A0A9D5Q6M8</accession>
<sequence>MTGFSTWSQASKLIVLVLAVVLVFVGCGDSDNDSPTATTSASPTESVPPNAILSESLQDGQTDGTINAATFTDEGLHLFGGDGFITYSIPTTSAGYAEFSAKGFVQDELYGGTEFKAALFTMWSGNDGYDYANAPFILEVRKFGYIEGRPDASNCLTVRVKSQGVWEHGHFNIVGWDPSVNYRFRIEWGGGEVRVYRDGQLITSEMYIDPFAPSNHQVQIGAQPRGRKEGPHDIVISDVVIGTL</sequence>
<proteinExistence type="predicted"/>
<protein>
    <submittedName>
        <fullName evidence="1">Uncharacterized protein</fullName>
    </submittedName>
</protein>
<gene>
    <name evidence="1" type="ORF">GF339_15290</name>
</gene>
<evidence type="ECO:0000313" key="1">
    <source>
        <dbReference type="EMBL" id="MBD3325950.1"/>
    </source>
</evidence>
<dbReference type="Proteomes" id="UP000649604">
    <property type="component" value="Unassembled WGS sequence"/>
</dbReference>
<comment type="caution">
    <text evidence="1">The sequence shown here is derived from an EMBL/GenBank/DDBJ whole genome shotgun (WGS) entry which is preliminary data.</text>
</comment>
<reference evidence="1" key="1">
    <citation type="submission" date="2019-11" db="EMBL/GenBank/DDBJ databases">
        <title>Microbial mats filling the niche in hypersaline microbial mats.</title>
        <authorList>
            <person name="Wong H.L."/>
            <person name="Macleod F.I."/>
            <person name="White R.A. III"/>
            <person name="Burns B.P."/>
        </authorList>
    </citation>
    <scope>NUCLEOTIDE SEQUENCE</scope>
    <source>
        <strain evidence="1">Rbin_158</strain>
    </source>
</reference>
<evidence type="ECO:0000313" key="2">
    <source>
        <dbReference type="Proteomes" id="UP000649604"/>
    </source>
</evidence>
<name>A0A9D5Q6M8_9BACT</name>
<dbReference type="EMBL" id="WJJP01000502">
    <property type="protein sequence ID" value="MBD3325950.1"/>
    <property type="molecule type" value="Genomic_DNA"/>
</dbReference>
<dbReference type="AlphaFoldDB" id="A0A9D5Q6M8"/>
<organism evidence="1 2">
    <name type="scientific">candidate division KSB3 bacterium</name>
    <dbReference type="NCBI Taxonomy" id="2044937"/>
    <lineage>
        <taxon>Bacteria</taxon>
        <taxon>candidate division KSB3</taxon>
    </lineage>
</organism>